<evidence type="ECO:0000313" key="2">
    <source>
        <dbReference type="EMBL" id="GHB25976.1"/>
    </source>
</evidence>
<gene>
    <name evidence="2" type="ORF">GCM10010346_56970</name>
</gene>
<accession>A0ABQ3E4V4</accession>
<keyword evidence="1" id="KW-1133">Transmembrane helix</keyword>
<feature type="transmembrane region" description="Helical" evidence="1">
    <location>
        <begin position="52"/>
        <end position="72"/>
    </location>
</feature>
<evidence type="ECO:0008006" key="4">
    <source>
        <dbReference type="Google" id="ProtNLM"/>
    </source>
</evidence>
<keyword evidence="1" id="KW-0812">Transmembrane</keyword>
<dbReference type="Proteomes" id="UP000599437">
    <property type="component" value="Unassembled WGS sequence"/>
</dbReference>
<comment type="caution">
    <text evidence="2">The sequence shown here is derived from an EMBL/GenBank/DDBJ whole genome shotgun (WGS) entry which is preliminary data.</text>
</comment>
<sequence length="73" mass="7464">MDKQTVVGVAALVIGVVLVLSRSYFAKGATSQQNVFGRANASNPSFARMMPVIVGCGIALCGVLVLVGILGVQ</sequence>
<evidence type="ECO:0000256" key="1">
    <source>
        <dbReference type="SAM" id="Phobius"/>
    </source>
</evidence>
<protein>
    <recommendedName>
        <fullName evidence="4">DUF3185 family protein</fullName>
    </recommendedName>
</protein>
<dbReference type="EMBL" id="BMVO01000027">
    <property type="protein sequence ID" value="GHB25976.1"/>
    <property type="molecule type" value="Genomic_DNA"/>
</dbReference>
<keyword evidence="3" id="KW-1185">Reference proteome</keyword>
<name>A0ABQ3E4V4_9ACTN</name>
<proteinExistence type="predicted"/>
<evidence type="ECO:0000313" key="3">
    <source>
        <dbReference type="Proteomes" id="UP000599437"/>
    </source>
</evidence>
<keyword evidence="1" id="KW-0472">Membrane</keyword>
<organism evidence="2 3">
    <name type="scientific">Streptomyces chryseus</name>
    <dbReference type="NCBI Taxonomy" id="68186"/>
    <lineage>
        <taxon>Bacteria</taxon>
        <taxon>Bacillati</taxon>
        <taxon>Actinomycetota</taxon>
        <taxon>Actinomycetes</taxon>
        <taxon>Kitasatosporales</taxon>
        <taxon>Streptomycetaceae</taxon>
        <taxon>Streptomyces</taxon>
    </lineage>
</organism>
<reference evidence="3" key="1">
    <citation type="journal article" date="2019" name="Int. J. Syst. Evol. Microbiol.">
        <title>The Global Catalogue of Microorganisms (GCM) 10K type strain sequencing project: providing services to taxonomists for standard genome sequencing and annotation.</title>
        <authorList>
            <consortium name="The Broad Institute Genomics Platform"/>
            <consortium name="The Broad Institute Genome Sequencing Center for Infectious Disease"/>
            <person name="Wu L."/>
            <person name="Ma J."/>
        </authorList>
    </citation>
    <scope>NUCLEOTIDE SEQUENCE [LARGE SCALE GENOMIC DNA]</scope>
    <source>
        <strain evidence="3">JCM 4737</strain>
    </source>
</reference>